<evidence type="ECO:0000313" key="2">
    <source>
        <dbReference type="EMBL" id="PMD63262.1"/>
    </source>
</evidence>
<dbReference type="PANTHER" id="PTHR34598:SF3">
    <property type="entry name" value="OXIDOREDUCTASE AN1597"/>
    <property type="match status" value="1"/>
</dbReference>
<organism evidence="2 3">
    <name type="scientific">Hyaloscypha bicolor E</name>
    <dbReference type="NCBI Taxonomy" id="1095630"/>
    <lineage>
        <taxon>Eukaryota</taxon>
        <taxon>Fungi</taxon>
        <taxon>Dikarya</taxon>
        <taxon>Ascomycota</taxon>
        <taxon>Pezizomycotina</taxon>
        <taxon>Leotiomycetes</taxon>
        <taxon>Helotiales</taxon>
        <taxon>Hyaloscyphaceae</taxon>
        <taxon>Hyaloscypha</taxon>
        <taxon>Hyaloscypha bicolor</taxon>
    </lineage>
</organism>
<dbReference type="AlphaFoldDB" id="A0A2J6TJS0"/>
<reference evidence="2 3" key="1">
    <citation type="submission" date="2016-04" db="EMBL/GenBank/DDBJ databases">
        <title>A degradative enzymes factory behind the ericoid mycorrhizal symbiosis.</title>
        <authorList>
            <consortium name="DOE Joint Genome Institute"/>
            <person name="Martino E."/>
            <person name="Morin E."/>
            <person name="Grelet G."/>
            <person name="Kuo A."/>
            <person name="Kohler A."/>
            <person name="Daghino S."/>
            <person name="Barry K."/>
            <person name="Choi C."/>
            <person name="Cichocki N."/>
            <person name="Clum A."/>
            <person name="Copeland A."/>
            <person name="Hainaut M."/>
            <person name="Haridas S."/>
            <person name="Labutti K."/>
            <person name="Lindquist E."/>
            <person name="Lipzen A."/>
            <person name="Khouja H.-R."/>
            <person name="Murat C."/>
            <person name="Ohm R."/>
            <person name="Olson A."/>
            <person name="Spatafora J."/>
            <person name="Veneault-Fourrey C."/>
            <person name="Henrissat B."/>
            <person name="Grigoriev I."/>
            <person name="Martin F."/>
            <person name="Perotto S."/>
        </authorList>
    </citation>
    <scope>NUCLEOTIDE SEQUENCE [LARGE SCALE GENOMIC DNA]</scope>
    <source>
        <strain evidence="2 3">E</strain>
    </source>
</reference>
<sequence length="287" mass="33312">MPAVQATLEYLQKLPLYEEEKPYWCFLPPHEGFDPDALRVDNLEFENHLDIKIEDIRELGREVTIDNYGFEVLQHQSEFARFDRARDVEQYREETEALLEEKMGAVHVKCYDSRLRKNITFVRNALDLNDLLLTEGPARGAHNDITYESGPIVINRYLSTDAKRKFLRPGYRIRIVNTWRTLNPLLEDRPLALCDSRSVDPEDLVAADRIIPNAVGEVYYLTYNPNHRWFWLEKQTPSEPLAFVMYDTKAGSHARFCPHVSFVNPNASQGAAPRESIETRSIVITKE</sequence>
<dbReference type="Proteomes" id="UP000235371">
    <property type="component" value="Unassembled WGS sequence"/>
</dbReference>
<comment type="similarity">
    <text evidence="1">Belongs to the asaB hydroxylase/desaturase family.</text>
</comment>
<name>A0A2J6TJS0_9HELO</name>
<evidence type="ECO:0000256" key="1">
    <source>
        <dbReference type="ARBA" id="ARBA00023604"/>
    </source>
</evidence>
<dbReference type="OrthoDB" id="412788at2759"/>
<dbReference type="NCBIfam" id="NF041278">
    <property type="entry name" value="CmcJ_NvfI_EfuI"/>
    <property type="match status" value="1"/>
</dbReference>
<dbReference type="EMBL" id="KZ613782">
    <property type="protein sequence ID" value="PMD63262.1"/>
    <property type="molecule type" value="Genomic_DNA"/>
</dbReference>
<accession>A0A2J6TJS0</accession>
<evidence type="ECO:0000313" key="3">
    <source>
        <dbReference type="Proteomes" id="UP000235371"/>
    </source>
</evidence>
<dbReference type="InterPro" id="IPR044053">
    <property type="entry name" value="AsaB-like"/>
</dbReference>
<dbReference type="GeneID" id="36590823"/>
<protein>
    <recommendedName>
        <fullName evidence="4">Methyltransferase</fullName>
    </recommendedName>
</protein>
<dbReference type="InParanoid" id="A0A2J6TJS0"/>
<proteinExistence type="inferred from homology"/>
<dbReference type="STRING" id="1095630.A0A2J6TJS0"/>
<dbReference type="PANTHER" id="PTHR34598">
    <property type="entry name" value="BLL6449 PROTEIN"/>
    <property type="match status" value="1"/>
</dbReference>
<keyword evidence="3" id="KW-1185">Reference proteome</keyword>
<gene>
    <name evidence="2" type="ORF">K444DRAFT_626992</name>
</gene>
<evidence type="ECO:0008006" key="4">
    <source>
        <dbReference type="Google" id="ProtNLM"/>
    </source>
</evidence>
<dbReference type="GO" id="GO:0016491">
    <property type="term" value="F:oxidoreductase activity"/>
    <property type="evidence" value="ECO:0007669"/>
    <property type="project" value="InterPro"/>
</dbReference>
<dbReference type="RefSeq" id="XP_024740166.1">
    <property type="nucleotide sequence ID" value="XM_024882746.1"/>
</dbReference>